<proteinExistence type="inferred from homology"/>
<dbReference type="AlphaFoldDB" id="A0A0D2K7M6"/>
<feature type="transmembrane region" description="Helical" evidence="8">
    <location>
        <begin position="81"/>
        <end position="97"/>
    </location>
</feature>
<dbReference type="PROSITE" id="PS00217">
    <property type="entry name" value="SUGAR_TRANSPORT_2"/>
    <property type="match status" value="1"/>
</dbReference>
<dbReference type="PROSITE" id="PS50850">
    <property type="entry name" value="MFS"/>
    <property type="match status" value="1"/>
</dbReference>
<dbReference type="InterPro" id="IPR036259">
    <property type="entry name" value="MFS_trans_sf"/>
</dbReference>
<keyword evidence="11" id="KW-1185">Reference proteome</keyword>
<feature type="transmembrane region" description="Helical" evidence="8">
    <location>
        <begin position="103"/>
        <end position="127"/>
    </location>
</feature>
<evidence type="ECO:0000256" key="5">
    <source>
        <dbReference type="ARBA" id="ARBA00022989"/>
    </source>
</evidence>
<dbReference type="VEuPathDB" id="FungiDB:Z520_11946"/>
<dbReference type="PANTHER" id="PTHR48022:SF11">
    <property type="entry name" value="MONOSACCHARIDE TRANSPORTER (HXT8), PUTATIVE (AFU_ORTHOLOGUE AFUA_2G08120)-RELATED"/>
    <property type="match status" value="1"/>
</dbReference>
<organism evidence="10 11">
    <name type="scientific">Fonsecaea multimorphosa CBS 102226</name>
    <dbReference type="NCBI Taxonomy" id="1442371"/>
    <lineage>
        <taxon>Eukaryota</taxon>
        <taxon>Fungi</taxon>
        <taxon>Dikarya</taxon>
        <taxon>Ascomycota</taxon>
        <taxon>Pezizomycotina</taxon>
        <taxon>Eurotiomycetes</taxon>
        <taxon>Chaetothyriomycetidae</taxon>
        <taxon>Chaetothyriales</taxon>
        <taxon>Herpotrichiellaceae</taxon>
        <taxon>Fonsecaea</taxon>
    </lineage>
</organism>
<feature type="transmembrane region" description="Helical" evidence="8">
    <location>
        <begin position="265"/>
        <end position="283"/>
    </location>
</feature>
<keyword evidence="6 8" id="KW-0472">Membrane</keyword>
<keyword evidence="4 8" id="KW-0812">Transmembrane</keyword>
<feature type="transmembrane region" description="Helical" evidence="8">
    <location>
        <begin position="54"/>
        <end position="74"/>
    </location>
</feature>
<dbReference type="InterPro" id="IPR005829">
    <property type="entry name" value="Sugar_transporter_CS"/>
</dbReference>
<evidence type="ECO:0000256" key="8">
    <source>
        <dbReference type="SAM" id="Phobius"/>
    </source>
</evidence>
<reference evidence="10 11" key="1">
    <citation type="submission" date="2015-01" db="EMBL/GenBank/DDBJ databases">
        <title>The Genome Sequence of Fonsecaea multimorphosa CBS 102226.</title>
        <authorList>
            <consortium name="The Broad Institute Genomics Platform"/>
            <person name="Cuomo C."/>
            <person name="de Hoog S."/>
            <person name="Gorbushina A."/>
            <person name="Stielow B."/>
            <person name="Teixiera M."/>
            <person name="Abouelleil A."/>
            <person name="Chapman S.B."/>
            <person name="Priest M."/>
            <person name="Young S.K."/>
            <person name="Wortman J."/>
            <person name="Nusbaum C."/>
            <person name="Birren B."/>
        </authorList>
    </citation>
    <scope>NUCLEOTIDE SEQUENCE [LARGE SCALE GENOMIC DNA]</scope>
    <source>
        <strain evidence="10 11">CBS 102226</strain>
    </source>
</reference>
<dbReference type="GO" id="GO:0016020">
    <property type="term" value="C:membrane"/>
    <property type="evidence" value="ECO:0007669"/>
    <property type="project" value="UniProtKB-SubCell"/>
</dbReference>
<dbReference type="InterPro" id="IPR005828">
    <property type="entry name" value="MFS_sugar_transport-like"/>
</dbReference>
<feature type="transmembrane region" description="Helical" evidence="8">
    <location>
        <begin position="139"/>
        <end position="165"/>
    </location>
</feature>
<feature type="transmembrane region" description="Helical" evidence="8">
    <location>
        <begin position="401"/>
        <end position="424"/>
    </location>
</feature>
<comment type="subcellular location">
    <subcellularLocation>
        <location evidence="1">Membrane</location>
        <topology evidence="1">Multi-pass membrane protein</topology>
    </subcellularLocation>
</comment>
<dbReference type="InterPro" id="IPR020846">
    <property type="entry name" value="MFS_dom"/>
</dbReference>
<dbReference type="Gene3D" id="1.20.1250.20">
    <property type="entry name" value="MFS general substrate transporter like domains"/>
    <property type="match status" value="1"/>
</dbReference>
<evidence type="ECO:0000256" key="4">
    <source>
        <dbReference type="ARBA" id="ARBA00022692"/>
    </source>
</evidence>
<evidence type="ECO:0000256" key="1">
    <source>
        <dbReference type="ARBA" id="ARBA00004141"/>
    </source>
</evidence>
<dbReference type="GO" id="GO:0005351">
    <property type="term" value="F:carbohydrate:proton symporter activity"/>
    <property type="evidence" value="ECO:0007669"/>
    <property type="project" value="TreeGrafter"/>
</dbReference>
<evidence type="ECO:0000313" key="11">
    <source>
        <dbReference type="Proteomes" id="UP000053411"/>
    </source>
</evidence>
<keyword evidence="5 8" id="KW-1133">Transmembrane helix</keyword>
<evidence type="ECO:0000256" key="2">
    <source>
        <dbReference type="ARBA" id="ARBA00010992"/>
    </source>
</evidence>
<dbReference type="InterPro" id="IPR050360">
    <property type="entry name" value="MFS_Sugar_Transporters"/>
</dbReference>
<evidence type="ECO:0000256" key="6">
    <source>
        <dbReference type="ARBA" id="ARBA00023136"/>
    </source>
</evidence>
<name>A0A0D2K7M6_9EURO</name>
<dbReference type="Pfam" id="PF00083">
    <property type="entry name" value="Sugar_tr"/>
    <property type="match status" value="1"/>
</dbReference>
<protein>
    <recommendedName>
        <fullName evidence="9">Major facilitator superfamily (MFS) profile domain-containing protein</fullName>
    </recommendedName>
</protein>
<evidence type="ECO:0000256" key="7">
    <source>
        <dbReference type="RuleBase" id="RU003346"/>
    </source>
</evidence>
<feature type="domain" description="Major facilitator superfamily (MFS) profile" evidence="9">
    <location>
        <begin position="9"/>
        <end position="454"/>
    </location>
</feature>
<dbReference type="InterPro" id="IPR003663">
    <property type="entry name" value="Sugar/inositol_transpt"/>
</dbReference>
<evidence type="ECO:0000256" key="3">
    <source>
        <dbReference type="ARBA" id="ARBA00022448"/>
    </source>
</evidence>
<dbReference type="PRINTS" id="PR00171">
    <property type="entry name" value="SUGRTRNSPORT"/>
</dbReference>
<sequence length="522" mass="56911">MVSAFQIGLILAVALGSMTYGYCSSIIATTLGQPSFLSYMGLDTASNATQLEGAINALFQIGGLFGSLSSLWIPDRIGRKFALLIGASFSLVGAALQTGSVDVAMFIVARLITGIGIGALVGLVPLYQSEVSPTNLRGFLVGLHGVMICIGYTSASWIGVGFYFVHGGNQWRGPLGFQMCWPLGLMIALPFVPESPRWLLAKGRKDDAFKAFRRVHDSGVKVKDDQHEVAVKEEFRLLAAQTAQEMKDDVPLSAFFTRPNLFKRCVVGFGVMFAAQGTFTLVINNYGPILYKGLGFSTVDQLLIQAGWISVCPGGNLINAFIVDRIGRTRLLMFGFAGTVTALVGACATVVVYNNNGQSRSVAAAAVFFLFWHIACFCVSVDATSYIYTAEIFPTPLRARGIGISISGLFIATIIFLQAAPTAFAHINGYYYLVGAFVTIFFFFVAWFYWPETKGRSLEDIAEIFGDNITLEDAEEEAIHRRFKEGHYRENVIVQAANEIRHHTEHDDSIESKDATMEAKSL</sequence>
<dbReference type="PANTHER" id="PTHR48022">
    <property type="entry name" value="PLASTIDIC GLUCOSE TRANSPORTER 4"/>
    <property type="match status" value="1"/>
</dbReference>
<dbReference type="Proteomes" id="UP000053411">
    <property type="component" value="Unassembled WGS sequence"/>
</dbReference>
<evidence type="ECO:0000259" key="9">
    <source>
        <dbReference type="PROSITE" id="PS50850"/>
    </source>
</evidence>
<feature type="transmembrane region" description="Helical" evidence="8">
    <location>
        <begin position="303"/>
        <end position="322"/>
    </location>
</feature>
<feature type="transmembrane region" description="Helical" evidence="8">
    <location>
        <begin position="365"/>
        <end position="389"/>
    </location>
</feature>
<dbReference type="EMBL" id="KN848106">
    <property type="protein sequence ID" value="KIX92338.1"/>
    <property type="molecule type" value="Genomic_DNA"/>
</dbReference>
<evidence type="ECO:0000313" key="10">
    <source>
        <dbReference type="EMBL" id="KIX92338.1"/>
    </source>
</evidence>
<dbReference type="OrthoDB" id="6612291at2759"/>
<dbReference type="RefSeq" id="XP_016626461.1">
    <property type="nucleotide sequence ID" value="XM_016782433.1"/>
</dbReference>
<feature type="transmembrane region" description="Helical" evidence="8">
    <location>
        <begin position="331"/>
        <end position="353"/>
    </location>
</feature>
<feature type="transmembrane region" description="Helical" evidence="8">
    <location>
        <begin position="430"/>
        <end position="450"/>
    </location>
</feature>
<comment type="similarity">
    <text evidence="2 7">Belongs to the major facilitator superfamily. Sugar transporter (TC 2.A.1.1) family.</text>
</comment>
<gene>
    <name evidence="10" type="ORF">Z520_11946</name>
</gene>
<feature type="transmembrane region" description="Helical" evidence="8">
    <location>
        <begin position="171"/>
        <end position="192"/>
    </location>
</feature>
<accession>A0A0D2K7M6</accession>
<keyword evidence="3 7" id="KW-0813">Transport</keyword>
<dbReference type="GeneID" id="27717692"/>
<dbReference type="SUPFAM" id="SSF103473">
    <property type="entry name" value="MFS general substrate transporter"/>
    <property type="match status" value="1"/>
</dbReference>
<dbReference type="NCBIfam" id="TIGR00879">
    <property type="entry name" value="SP"/>
    <property type="match status" value="1"/>
</dbReference>